<dbReference type="GO" id="GO:1905202">
    <property type="term" value="C:methylcrotonoyl-CoA carboxylase complex"/>
    <property type="evidence" value="ECO:0007669"/>
    <property type="project" value="TreeGrafter"/>
</dbReference>
<dbReference type="SUPFAM" id="SSF52096">
    <property type="entry name" value="ClpP/crotonase"/>
    <property type="match status" value="2"/>
</dbReference>
<dbReference type="FunFam" id="3.90.226.10:FF:000046">
    <property type="entry name" value="Geranyl-CoA carboxylase beta subunit"/>
    <property type="match status" value="1"/>
</dbReference>
<dbReference type="InterPro" id="IPR034733">
    <property type="entry name" value="AcCoA_carboxyl_beta"/>
</dbReference>
<dbReference type="RefSeq" id="WP_189992819.1">
    <property type="nucleotide sequence ID" value="NZ_BMZS01000009.1"/>
</dbReference>
<dbReference type="PROSITE" id="PS50980">
    <property type="entry name" value="COA_CT_NTER"/>
    <property type="match status" value="1"/>
</dbReference>
<comment type="caution">
    <text evidence="3">The sequence shown here is derived from an EMBL/GenBank/DDBJ whole genome shotgun (WGS) entry which is preliminary data.</text>
</comment>
<dbReference type="PROSITE" id="PS50989">
    <property type="entry name" value="COA_CT_CTER"/>
    <property type="match status" value="1"/>
</dbReference>
<feature type="domain" description="CoA carboxyltransferase N-terminal" evidence="1">
    <location>
        <begin position="22"/>
        <end position="278"/>
    </location>
</feature>
<dbReference type="GO" id="GO:0006552">
    <property type="term" value="P:L-leucine catabolic process"/>
    <property type="evidence" value="ECO:0007669"/>
    <property type="project" value="TreeGrafter"/>
</dbReference>
<evidence type="ECO:0000259" key="1">
    <source>
        <dbReference type="PROSITE" id="PS50980"/>
    </source>
</evidence>
<dbReference type="InterPro" id="IPR011763">
    <property type="entry name" value="COA_CT_C"/>
</dbReference>
<dbReference type="GO" id="GO:0004485">
    <property type="term" value="F:methylcrotonoyl-CoA carboxylase activity"/>
    <property type="evidence" value="ECO:0007669"/>
    <property type="project" value="TreeGrafter"/>
</dbReference>
<feature type="domain" description="CoA carboxyltransferase C-terminal" evidence="2">
    <location>
        <begin position="281"/>
        <end position="534"/>
    </location>
</feature>
<reference evidence="3" key="2">
    <citation type="submission" date="2020-09" db="EMBL/GenBank/DDBJ databases">
        <authorList>
            <person name="Sun Q."/>
            <person name="Kim S."/>
        </authorList>
    </citation>
    <scope>NUCLEOTIDE SEQUENCE</scope>
    <source>
        <strain evidence="3">KCTC 42651</strain>
    </source>
</reference>
<dbReference type="Proteomes" id="UP000630353">
    <property type="component" value="Unassembled WGS sequence"/>
</dbReference>
<proteinExistence type="predicted"/>
<reference evidence="3" key="1">
    <citation type="journal article" date="2014" name="Int. J. Syst. Evol. Microbiol.">
        <title>Complete genome sequence of Corynebacterium casei LMG S-19264T (=DSM 44701T), isolated from a smear-ripened cheese.</title>
        <authorList>
            <consortium name="US DOE Joint Genome Institute (JGI-PGF)"/>
            <person name="Walter F."/>
            <person name="Albersmeier A."/>
            <person name="Kalinowski J."/>
            <person name="Ruckert C."/>
        </authorList>
    </citation>
    <scope>NUCLEOTIDE SEQUENCE</scope>
    <source>
        <strain evidence="3">KCTC 42651</strain>
    </source>
</reference>
<dbReference type="FunFam" id="3.90.226.10:FF:000004">
    <property type="entry name" value="Methylcrotonoyl-CoA carboxylase beta chain"/>
    <property type="match status" value="1"/>
</dbReference>
<dbReference type="PANTHER" id="PTHR22855:SF13">
    <property type="entry name" value="METHYLCROTONOYL-COA CARBOXYLASE BETA CHAIN, MITOCHONDRIAL"/>
    <property type="match status" value="1"/>
</dbReference>
<dbReference type="Gene3D" id="3.90.226.10">
    <property type="entry name" value="2-enoyl-CoA Hydratase, Chain A, domain 1"/>
    <property type="match status" value="2"/>
</dbReference>
<dbReference type="InterPro" id="IPR045190">
    <property type="entry name" value="MCCB/AccD1-like"/>
</dbReference>
<evidence type="ECO:0000259" key="2">
    <source>
        <dbReference type="PROSITE" id="PS50989"/>
    </source>
</evidence>
<dbReference type="Pfam" id="PF01039">
    <property type="entry name" value="Carboxyl_trans"/>
    <property type="match status" value="1"/>
</dbReference>
<evidence type="ECO:0000313" key="3">
    <source>
        <dbReference type="EMBL" id="GHD57627.1"/>
    </source>
</evidence>
<protein>
    <submittedName>
        <fullName evidence="3">Acetyl-CoA carboxylase subunit beta</fullName>
    </submittedName>
</protein>
<dbReference type="PANTHER" id="PTHR22855">
    <property type="entry name" value="ACETYL, PROPIONYL, PYRUVATE, AND GLUTACONYL CARBOXYLASE-RELATED"/>
    <property type="match status" value="1"/>
</dbReference>
<dbReference type="InterPro" id="IPR011762">
    <property type="entry name" value="COA_CT_N"/>
</dbReference>
<keyword evidence="4" id="KW-1185">Reference proteome</keyword>
<gene>
    <name evidence="3" type="ORF">GCM10017083_39520</name>
</gene>
<dbReference type="AlphaFoldDB" id="A0A918XUQ9"/>
<sequence>MAPLTSRVDPRSDAFRTNAAGYDALLARLRERMATAIRGGPDHLRDRHEARGKLLVRDRIDRLIDPDTPFLELSPLAAWGLYGGDVNSAGIVTGIATVAGQPIVIIANDATVKGGSFFHETVKKHIRAQEIAEQNRLPCLYLVDCGGAYLPEQDRVFPDRDHFGNTFHRQCRMSAMGLPQISVVFGGCTAGGAYIPALSDQVIMVDGNARIHLGGPSIVKVAIDEEVDGETLGGAAMHTRVSGVSDHLAADEPQALALARDIVGELNLHRTQPANRRASRPPLFDPDELTGVVSQDRRQPYDVREIVARLVDASEFQEFKPEWGETLVCGTARIHGYPVGILGNNGPLFSTASLKGAHFVTLCEQRGIPLLFLHNITGFMVGTEAERGGIAKHSAKMVYAMATTTVPKLSVIVGGSYGAGNYGMCGRGFRPHFLFAWPTAEVATMSADIASNVMLELRRTRHGAAPATDAELAAIEGKVRAQYAEQSDPYYATARLWDDGIIEPAQTRDVLGLCLEIVCGVPAEPPRRTPVFRM</sequence>
<dbReference type="InterPro" id="IPR029045">
    <property type="entry name" value="ClpP/crotonase-like_dom_sf"/>
</dbReference>
<organism evidence="3 4">
    <name type="scientific">Thalassobaculum fulvum</name>
    <dbReference type="NCBI Taxonomy" id="1633335"/>
    <lineage>
        <taxon>Bacteria</taxon>
        <taxon>Pseudomonadati</taxon>
        <taxon>Pseudomonadota</taxon>
        <taxon>Alphaproteobacteria</taxon>
        <taxon>Rhodospirillales</taxon>
        <taxon>Thalassobaculaceae</taxon>
        <taxon>Thalassobaculum</taxon>
    </lineage>
</organism>
<name>A0A918XUQ9_9PROT</name>
<evidence type="ECO:0000313" key="4">
    <source>
        <dbReference type="Proteomes" id="UP000630353"/>
    </source>
</evidence>
<accession>A0A918XUQ9</accession>
<dbReference type="EMBL" id="BMZS01000009">
    <property type="protein sequence ID" value="GHD57627.1"/>
    <property type="molecule type" value="Genomic_DNA"/>
</dbReference>